<dbReference type="Proteomes" id="UP000030649">
    <property type="component" value="Unassembled WGS sequence"/>
</dbReference>
<name>U1PEY6_9EURY</name>
<gene>
    <name evidence="1" type="ORF">J07HQW1_02222</name>
</gene>
<sequence>MKGGELGDSVEGLVTWLVNEDAPVWDWCHHIVLDEFINETAGTPLVETGSSALIGAVSAAE</sequence>
<dbReference type="AlphaFoldDB" id="U1PEY6"/>
<organism evidence="1 2">
    <name type="scientific">Haloquadratum walsbyi J07HQW1</name>
    <dbReference type="NCBI Taxonomy" id="1238424"/>
    <lineage>
        <taxon>Archaea</taxon>
        <taxon>Methanobacteriati</taxon>
        <taxon>Methanobacteriota</taxon>
        <taxon>Stenosarchaea group</taxon>
        <taxon>Halobacteria</taxon>
        <taxon>Halobacteriales</taxon>
        <taxon>Haloferacaceae</taxon>
        <taxon>Haloquadratum</taxon>
    </lineage>
</organism>
<protein>
    <submittedName>
        <fullName evidence="1">Uncharacterized protein</fullName>
    </submittedName>
</protein>
<dbReference type="HOGENOM" id="CLU_2911461_0_0_2"/>
<evidence type="ECO:0000313" key="2">
    <source>
        <dbReference type="Proteomes" id="UP000030649"/>
    </source>
</evidence>
<evidence type="ECO:0000313" key="1">
    <source>
        <dbReference type="EMBL" id="ERG92187.1"/>
    </source>
</evidence>
<dbReference type="EMBL" id="KE356560">
    <property type="protein sequence ID" value="ERG92187.1"/>
    <property type="molecule type" value="Genomic_DNA"/>
</dbReference>
<reference evidence="1 2" key="1">
    <citation type="journal article" date="2013" name="PLoS ONE">
        <title>Assembly-driven community genomics of a hypersaline microbial ecosystem.</title>
        <authorList>
            <person name="Podell S."/>
            <person name="Ugalde J.A."/>
            <person name="Narasingarao P."/>
            <person name="Banfield J.F."/>
            <person name="Heidelberg K.B."/>
            <person name="Allen E.E."/>
        </authorList>
    </citation>
    <scope>NUCLEOTIDE SEQUENCE [LARGE SCALE GENOMIC DNA]</scope>
    <source>
        <strain evidence="2">J07HQW1</strain>
    </source>
</reference>
<accession>U1PEY6</accession>
<proteinExistence type="predicted"/>